<dbReference type="SUPFAM" id="SSF47648">
    <property type="entry name" value="Nucleoside phosphorylase/phosphoribosyltransferase N-terminal domain"/>
    <property type="match status" value="1"/>
</dbReference>
<comment type="subunit">
    <text evidence="9">Homodimer.</text>
</comment>
<evidence type="ECO:0000256" key="6">
    <source>
        <dbReference type="ARBA" id="ARBA00023141"/>
    </source>
</evidence>
<dbReference type="InterPro" id="IPR000312">
    <property type="entry name" value="Glycosyl_Trfase_fam3"/>
</dbReference>
<dbReference type="PANTHER" id="PTHR43285:SF2">
    <property type="entry name" value="ANTHRANILATE PHOSPHORIBOSYLTRANSFERASE"/>
    <property type="match status" value="1"/>
</dbReference>
<comment type="similarity">
    <text evidence="8">In the C-terminal section; belongs to the anthranilate phosphoribosyltransferase family.</text>
</comment>
<evidence type="ECO:0000256" key="3">
    <source>
        <dbReference type="ARBA" id="ARBA00022676"/>
    </source>
</evidence>
<comment type="function">
    <text evidence="9">Catalyzes the transfer of the phosphoribosyl group of 5-phosphorylribose-1-pyrophosphate (PRPP) to anthranilate to yield N-(5'-phosphoribosyl)-anthranilate (PRA).</text>
</comment>
<dbReference type="SUPFAM" id="SSF52418">
    <property type="entry name" value="Nucleoside phosphorylase/phosphoribosyltransferase catalytic domain"/>
    <property type="match status" value="1"/>
</dbReference>
<comment type="pathway">
    <text evidence="1 9">Amino-acid biosynthesis; L-tryptophan biosynthesis; L-tryptophan from chorismate: step 2/5.</text>
</comment>
<feature type="binding site" evidence="9">
    <location>
        <position position="87"/>
    </location>
    <ligand>
        <name>5-phospho-alpha-D-ribose 1-diphosphate</name>
        <dbReference type="ChEBI" id="CHEBI:58017"/>
    </ligand>
</feature>
<keyword evidence="3 9" id="KW-0328">Glycosyltransferase</keyword>
<feature type="binding site" evidence="9">
    <location>
        <position position="79"/>
    </location>
    <ligand>
        <name>anthranilate</name>
        <dbReference type="ChEBI" id="CHEBI:16567"/>
        <label>1</label>
    </ligand>
</feature>
<feature type="binding site" evidence="9">
    <location>
        <position position="119"/>
    </location>
    <ligand>
        <name>5-phospho-alpha-D-ribose 1-diphosphate</name>
        <dbReference type="ChEBI" id="CHEBI:58017"/>
    </ligand>
</feature>
<dbReference type="HAMAP" id="MF_00211">
    <property type="entry name" value="TrpD"/>
    <property type="match status" value="1"/>
</dbReference>
<gene>
    <name evidence="9" type="primary">trpD</name>
    <name evidence="12" type="ORF">RV04_GL001314</name>
</gene>
<evidence type="ECO:0000259" key="11">
    <source>
        <dbReference type="Pfam" id="PF02885"/>
    </source>
</evidence>
<protein>
    <recommendedName>
        <fullName evidence="9">Anthranilate phosphoribosyltransferase</fullName>
        <ecNumber evidence="9">2.4.2.18</ecNumber>
    </recommendedName>
</protein>
<evidence type="ECO:0000259" key="10">
    <source>
        <dbReference type="Pfam" id="PF00591"/>
    </source>
</evidence>
<dbReference type="UniPathway" id="UPA00035">
    <property type="reaction ID" value="UER00041"/>
</dbReference>
<evidence type="ECO:0000256" key="4">
    <source>
        <dbReference type="ARBA" id="ARBA00022679"/>
    </source>
</evidence>
<feature type="binding site" evidence="9">
    <location>
        <position position="110"/>
    </location>
    <ligand>
        <name>anthranilate</name>
        <dbReference type="ChEBI" id="CHEBI:16567"/>
        <label>1</label>
    </ligand>
</feature>
<dbReference type="GO" id="GO:0004048">
    <property type="term" value="F:anthranilate phosphoribosyltransferase activity"/>
    <property type="evidence" value="ECO:0007669"/>
    <property type="project" value="UniProtKB-UniRule"/>
</dbReference>
<evidence type="ECO:0000256" key="7">
    <source>
        <dbReference type="ARBA" id="ARBA00052328"/>
    </source>
</evidence>
<dbReference type="InterPro" id="IPR036320">
    <property type="entry name" value="Glycosyl_Trfase_fam3_N_dom_sf"/>
</dbReference>
<evidence type="ECO:0000313" key="13">
    <source>
        <dbReference type="Proteomes" id="UP000182077"/>
    </source>
</evidence>
<feature type="binding site" evidence="9">
    <location>
        <position position="225"/>
    </location>
    <ligand>
        <name>Mg(2+)</name>
        <dbReference type="ChEBI" id="CHEBI:18420"/>
        <label>2</label>
    </ligand>
</feature>
<dbReference type="NCBIfam" id="TIGR01245">
    <property type="entry name" value="trpD"/>
    <property type="match status" value="1"/>
</dbReference>
<dbReference type="Pfam" id="PF02885">
    <property type="entry name" value="Glycos_trans_3N"/>
    <property type="match status" value="1"/>
</dbReference>
<dbReference type="PANTHER" id="PTHR43285">
    <property type="entry name" value="ANTHRANILATE PHOSPHORIBOSYLTRANSFERASE"/>
    <property type="match status" value="1"/>
</dbReference>
<name>A0A1L8TPP6_9ENTE</name>
<feature type="domain" description="Glycosyl transferase family 3 N-terminal" evidence="11">
    <location>
        <begin position="2"/>
        <end position="62"/>
    </location>
</feature>
<feature type="binding site" evidence="9">
    <location>
        <position position="165"/>
    </location>
    <ligand>
        <name>anthranilate</name>
        <dbReference type="ChEBI" id="CHEBI:16567"/>
        <label>2</label>
    </ligand>
</feature>
<feature type="binding site" evidence="9">
    <location>
        <begin position="89"/>
        <end position="92"/>
    </location>
    <ligand>
        <name>5-phospho-alpha-D-ribose 1-diphosphate</name>
        <dbReference type="ChEBI" id="CHEBI:58017"/>
    </ligand>
</feature>
<feature type="domain" description="Glycosyl transferase family 3" evidence="10">
    <location>
        <begin position="74"/>
        <end position="323"/>
    </location>
</feature>
<comment type="similarity">
    <text evidence="9">Belongs to the anthranilate phosphoribosyltransferase family.</text>
</comment>
<keyword evidence="2 9" id="KW-0028">Amino-acid biosynthesis</keyword>
<feature type="binding site" evidence="9">
    <location>
        <position position="79"/>
    </location>
    <ligand>
        <name>5-phospho-alpha-D-ribose 1-diphosphate</name>
        <dbReference type="ChEBI" id="CHEBI:58017"/>
    </ligand>
</feature>
<evidence type="ECO:0000313" key="12">
    <source>
        <dbReference type="EMBL" id="OJG46148.1"/>
    </source>
</evidence>
<comment type="cofactor">
    <cofactor evidence="9">
        <name>Mg(2+)</name>
        <dbReference type="ChEBI" id="CHEBI:18420"/>
    </cofactor>
    <text evidence="9">Binds 2 magnesium ions per monomer.</text>
</comment>
<feature type="binding site" evidence="9">
    <location>
        <begin position="82"/>
        <end position="83"/>
    </location>
    <ligand>
        <name>5-phospho-alpha-D-ribose 1-diphosphate</name>
        <dbReference type="ChEBI" id="CHEBI:58017"/>
    </ligand>
</feature>
<dbReference type="EMBL" id="JXKQ01000003">
    <property type="protein sequence ID" value="OJG46148.1"/>
    <property type="molecule type" value="Genomic_DNA"/>
</dbReference>
<dbReference type="AlphaFoldDB" id="A0A1L8TPP6"/>
<keyword evidence="5 9" id="KW-0822">Tryptophan biosynthesis</keyword>
<keyword evidence="13" id="KW-1185">Reference proteome</keyword>
<sequence length="337" mass="36044">MQEIFEKLYRGEYLKMEEMEKVGDAIFDHQLTDSQISALLIGLKVKGVSADELTGLAHAMQGRGTTMQKAPAGVMDNCGTGGDHSQSFNISTTAAFVLAGGGVPMAKHGNRSISSKSGSADVLEALGVSLNVTPEKIAYLIKETGIAFLFAPTLHPAMKEVMQIRKELATPTIFNLLGPIINPYPLEFQLMGTYAGDTLVESVKTLGKLGRKRAIVVHGHGGMDEANLAGRTECALYEAGTIKEFSFEPEEVGFKKVPLQGIIGGSAEKNKEILLSVLRGIPSAYYETVLINAGLGFYASGRVNSLSEGIVEAEESILSGAAYDCLQQLIKKQQEVA</sequence>
<dbReference type="FunFam" id="3.40.1030.10:FF:000002">
    <property type="entry name" value="Anthranilate phosphoribosyltransferase"/>
    <property type="match status" value="1"/>
</dbReference>
<dbReference type="InterPro" id="IPR005940">
    <property type="entry name" value="Anthranilate_Pribosyl_Tfrase"/>
</dbReference>
<evidence type="ECO:0000256" key="9">
    <source>
        <dbReference type="HAMAP-Rule" id="MF_00211"/>
    </source>
</evidence>
<dbReference type="InterPro" id="IPR035902">
    <property type="entry name" value="Nuc_phospho_transferase"/>
</dbReference>
<reference evidence="12 13" key="1">
    <citation type="submission" date="2014-12" db="EMBL/GenBank/DDBJ databases">
        <title>Draft genome sequences of 29 type strains of Enterococci.</title>
        <authorList>
            <person name="Zhong Z."/>
            <person name="Sun Z."/>
            <person name="Liu W."/>
            <person name="Zhang W."/>
            <person name="Zhang H."/>
        </authorList>
    </citation>
    <scope>NUCLEOTIDE SEQUENCE [LARGE SCALE GENOMIC DNA]</scope>
    <source>
        <strain evidence="12 13">DSM 17122</strain>
    </source>
</reference>
<evidence type="ECO:0000256" key="2">
    <source>
        <dbReference type="ARBA" id="ARBA00022605"/>
    </source>
</evidence>
<evidence type="ECO:0000256" key="5">
    <source>
        <dbReference type="ARBA" id="ARBA00022822"/>
    </source>
</evidence>
<dbReference type="Gene3D" id="3.40.1030.10">
    <property type="entry name" value="Nucleoside phosphorylase/phosphoribosyltransferase catalytic domain"/>
    <property type="match status" value="1"/>
</dbReference>
<dbReference type="Pfam" id="PF00591">
    <property type="entry name" value="Glycos_transf_3"/>
    <property type="match status" value="1"/>
</dbReference>
<dbReference type="RefSeq" id="WP_071857250.1">
    <property type="nucleotide sequence ID" value="NZ_JBHSHK010000001.1"/>
</dbReference>
<dbReference type="OrthoDB" id="9806430at2"/>
<accession>A0A1L8TPP6</accession>
<dbReference type="Gene3D" id="1.20.970.10">
    <property type="entry name" value="Transferase, Pyrimidine Nucleoside Phosphorylase, Chain C"/>
    <property type="match status" value="1"/>
</dbReference>
<organism evidence="12 13">
    <name type="scientific">Enterococcus hermanniensis</name>
    <dbReference type="NCBI Taxonomy" id="249189"/>
    <lineage>
        <taxon>Bacteria</taxon>
        <taxon>Bacillati</taxon>
        <taxon>Bacillota</taxon>
        <taxon>Bacilli</taxon>
        <taxon>Lactobacillales</taxon>
        <taxon>Enterococcaceae</taxon>
        <taxon>Enterococcus</taxon>
    </lineage>
</organism>
<proteinExistence type="inferred from homology"/>
<dbReference type="STRING" id="249189.RV04_GL001314"/>
<keyword evidence="6 9" id="KW-0057">Aromatic amino acid biosynthesis</keyword>
<evidence type="ECO:0000256" key="1">
    <source>
        <dbReference type="ARBA" id="ARBA00004907"/>
    </source>
</evidence>
<keyword evidence="9" id="KW-0479">Metal-binding</keyword>
<feature type="binding site" evidence="9">
    <location>
        <begin position="107"/>
        <end position="115"/>
    </location>
    <ligand>
        <name>5-phospho-alpha-D-ribose 1-diphosphate</name>
        <dbReference type="ChEBI" id="CHEBI:58017"/>
    </ligand>
</feature>
<feature type="binding site" evidence="9">
    <location>
        <position position="225"/>
    </location>
    <ligand>
        <name>Mg(2+)</name>
        <dbReference type="ChEBI" id="CHEBI:18420"/>
        <label>1</label>
    </ligand>
</feature>
<keyword evidence="4 9" id="KW-0808">Transferase</keyword>
<feature type="binding site" evidence="9">
    <location>
        <position position="91"/>
    </location>
    <ligand>
        <name>Mg(2+)</name>
        <dbReference type="ChEBI" id="CHEBI:18420"/>
        <label>1</label>
    </ligand>
</feature>
<evidence type="ECO:0000256" key="8">
    <source>
        <dbReference type="ARBA" id="ARBA00061188"/>
    </source>
</evidence>
<dbReference type="Proteomes" id="UP000182077">
    <property type="component" value="Unassembled WGS sequence"/>
</dbReference>
<dbReference type="GO" id="GO:0005829">
    <property type="term" value="C:cytosol"/>
    <property type="evidence" value="ECO:0007669"/>
    <property type="project" value="TreeGrafter"/>
</dbReference>
<dbReference type="InterPro" id="IPR017459">
    <property type="entry name" value="Glycosyl_Trfase_fam3_N_dom"/>
</dbReference>
<feature type="binding site" evidence="9">
    <location>
        <position position="224"/>
    </location>
    <ligand>
        <name>Mg(2+)</name>
        <dbReference type="ChEBI" id="CHEBI:18420"/>
        <label>2</label>
    </ligand>
</feature>
<comment type="catalytic activity">
    <reaction evidence="7 9">
        <text>N-(5-phospho-beta-D-ribosyl)anthranilate + diphosphate = 5-phospho-alpha-D-ribose 1-diphosphate + anthranilate</text>
        <dbReference type="Rhea" id="RHEA:11768"/>
        <dbReference type="ChEBI" id="CHEBI:16567"/>
        <dbReference type="ChEBI" id="CHEBI:18277"/>
        <dbReference type="ChEBI" id="CHEBI:33019"/>
        <dbReference type="ChEBI" id="CHEBI:58017"/>
        <dbReference type="EC" id="2.4.2.18"/>
    </reaction>
</comment>
<dbReference type="EC" id="2.4.2.18" evidence="9"/>
<dbReference type="GO" id="GO:0000162">
    <property type="term" value="P:L-tryptophan biosynthetic process"/>
    <property type="evidence" value="ECO:0007669"/>
    <property type="project" value="UniProtKB-UniRule"/>
</dbReference>
<comment type="caution">
    <text evidence="12">The sequence shown here is derived from an EMBL/GenBank/DDBJ whole genome shotgun (WGS) entry which is preliminary data.</text>
</comment>
<dbReference type="GO" id="GO:0000287">
    <property type="term" value="F:magnesium ion binding"/>
    <property type="evidence" value="ECO:0007669"/>
    <property type="project" value="UniProtKB-UniRule"/>
</dbReference>
<comment type="caution">
    <text evidence="9">Lacks conserved residue(s) required for the propagation of feature annotation.</text>
</comment>
<keyword evidence="9" id="KW-0460">Magnesium</keyword>